<dbReference type="AlphaFoldDB" id="A0A1T4PD89"/>
<dbReference type="STRING" id="1122192.SAMN02745673_01752"/>
<evidence type="ECO:0000256" key="1">
    <source>
        <dbReference type="SAM" id="MobiDB-lite"/>
    </source>
</evidence>
<feature type="region of interest" description="Disordered" evidence="1">
    <location>
        <begin position="1"/>
        <end position="27"/>
    </location>
</feature>
<gene>
    <name evidence="2" type="ORF">SAMN02745673_01752</name>
</gene>
<protein>
    <submittedName>
        <fullName evidence="2">Uncharacterized protein</fullName>
    </submittedName>
</protein>
<dbReference type="EMBL" id="FUWS01000004">
    <property type="protein sequence ID" value="SJZ89472.1"/>
    <property type="molecule type" value="Genomic_DNA"/>
</dbReference>
<evidence type="ECO:0000313" key="3">
    <source>
        <dbReference type="Proteomes" id="UP000190637"/>
    </source>
</evidence>
<reference evidence="2 3" key="1">
    <citation type="submission" date="2017-02" db="EMBL/GenBank/DDBJ databases">
        <authorList>
            <person name="Peterson S.W."/>
        </authorList>
    </citation>
    <scope>NUCLEOTIDE SEQUENCE [LARGE SCALE GENOMIC DNA]</scope>
    <source>
        <strain evidence="2 3">DSM 45154</strain>
    </source>
</reference>
<sequence>MRRERYPVLPTAVEERPAPNANAPSRRGLFRSVRQSDGVQSHTSLSSPIEVDVAHLRFAITARYGAGRIPATT</sequence>
<proteinExistence type="predicted"/>
<accession>A0A1T4PD89</accession>
<evidence type="ECO:0000313" key="2">
    <source>
        <dbReference type="EMBL" id="SJZ89472.1"/>
    </source>
</evidence>
<name>A0A1T4PD89_9ACTN</name>
<dbReference type="Proteomes" id="UP000190637">
    <property type="component" value="Unassembled WGS sequence"/>
</dbReference>
<keyword evidence="3" id="KW-1185">Reference proteome</keyword>
<organism evidence="2 3">
    <name type="scientific">Marinactinospora thermotolerans DSM 45154</name>
    <dbReference type="NCBI Taxonomy" id="1122192"/>
    <lineage>
        <taxon>Bacteria</taxon>
        <taxon>Bacillati</taxon>
        <taxon>Actinomycetota</taxon>
        <taxon>Actinomycetes</taxon>
        <taxon>Streptosporangiales</taxon>
        <taxon>Nocardiopsidaceae</taxon>
        <taxon>Marinactinospora</taxon>
    </lineage>
</organism>